<keyword evidence="3" id="KW-1185">Reference proteome</keyword>
<dbReference type="Proteomes" id="UP000594042">
    <property type="component" value="Chromosome"/>
</dbReference>
<evidence type="ECO:0000313" key="2">
    <source>
        <dbReference type="EMBL" id="BCI62324.1"/>
    </source>
</evidence>
<keyword evidence="1" id="KW-0812">Transmembrane</keyword>
<feature type="transmembrane region" description="Helical" evidence="1">
    <location>
        <begin position="76"/>
        <end position="97"/>
    </location>
</feature>
<name>A0A7G1HV97_9BACT</name>
<feature type="transmembrane region" description="Helical" evidence="1">
    <location>
        <begin position="37"/>
        <end position="70"/>
    </location>
</feature>
<dbReference type="EMBL" id="AP023322">
    <property type="protein sequence ID" value="BCI62324.1"/>
    <property type="molecule type" value="Genomic_DNA"/>
</dbReference>
<gene>
    <name evidence="2" type="ORF">Cop2CBH44_06770</name>
</gene>
<keyword evidence="1" id="KW-1133">Transmembrane helix</keyword>
<accession>A0A7G1HV97</accession>
<dbReference type="RefSeq" id="WP_021930359.1">
    <property type="nucleotide sequence ID" value="NZ_AP023322.1"/>
</dbReference>
<dbReference type="KEGG" id="copr:Cop2CBH44_06770"/>
<evidence type="ECO:0000256" key="1">
    <source>
        <dbReference type="SAM" id="Phobius"/>
    </source>
</evidence>
<organism evidence="2 3">
    <name type="scientific">Coprobacter secundus subsp. similis</name>
    <dbReference type="NCBI Taxonomy" id="2751153"/>
    <lineage>
        <taxon>Bacteria</taxon>
        <taxon>Pseudomonadati</taxon>
        <taxon>Bacteroidota</taxon>
        <taxon>Bacteroidia</taxon>
        <taxon>Bacteroidales</taxon>
        <taxon>Barnesiellaceae</taxon>
        <taxon>Coprobacter</taxon>
    </lineage>
</organism>
<sequence length="125" mass="14158">MPEVDTKQSSVHRIISEIKKYLILQRDLLKVEGVEKLTVLVTAFLLLMLFVILGTAALFYFLFAFAYILAPHVGGLTVSFLIIGCIPLLLLIISFFFRKQLIINPIVRFLAGLFLIDSDKQNSEQ</sequence>
<evidence type="ECO:0000313" key="3">
    <source>
        <dbReference type="Proteomes" id="UP000594042"/>
    </source>
</evidence>
<keyword evidence="1" id="KW-0472">Membrane</keyword>
<reference evidence="3" key="1">
    <citation type="submission" date="2020-07" db="EMBL/GenBank/DDBJ databases">
        <title>Complete genome sequencing of Coprobacter sp. strain 2CBH44.</title>
        <authorList>
            <person name="Sakamoto M."/>
            <person name="Murakami T."/>
            <person name="Mori H."/>
        </authorList>
    </citation>
    <scope>NUCLEOTIDE SEQUENCE [LARGE SCALE GENOMIC DNA]</scope>
    <source>
        <strain evidence="3">2CBH44</strain>
    </source>
</reference>
<dbReference type="AlphaFoldDB" id="A0A7G1HV97"/>
<protein>
    <submittedName>
        <fullName evidence="2">Membrane protein</fullName>
    </submittedName>
</protein>
<proteinExistence type="predicted"/>